<keyword evidence="3" id="KW-1185">Reference proteome</keyword>
<comment type="caution">
    <text evidence="2">The sequence shown here is derived from an EMBL/GenBank/DDBJ whole genome shotgun (WGS) entry which is preliminary data.</text>
</comment>
<feature type="compositionally biased region" description="Polar residues" evidence="1">
    <location>
        <begin position="280"/>
        <end position="298"/>
    </location>
</feature>
<proteinExistence type="predicted"/>
<organism evidence="2 3">
    <name type="scientific">Amblyomma americanum</name>
    <name type="common">Lone star tick</name>
    <dbReference type="NCBI Taxonomy" id="6943"/>
    <lineage>
        <taxon>Eukaryota</taxon>
        <taxon>Metazoa</taxon>
        <taxon>Ecdysozoa</taxon>
        <taxon>Arthropoda</taxon>
        <taxon>Chelicerata</taxon>
        <taxon>Arachnida</taxon>
        <taxon>Acari</taxon>
        <taxon>Parasitiformes</taxon>
        <taxon>Ixodida</taxon>
        <taxon>Ixodoidea</taxon>
        <taxon>Ixodidae</taxon>
        <taxon>Amblyomminae</taxon>
        <taxon>Amblyomma</taxon>
    </lineage>
</organism>
<name>A0AAQ4DCW5_AMBAM</name>
<feature type="region of interest" description="Disordered" evidence="1">
    <location>
        <begin position="1"/>
        <end position="24"/>
    </location>
</feature>
<evidence type="ECO:0000313" key="3">
    <source>
        <dbReference type="Proteomes" id="UP001321473"/>
    </source>
</evidence>
<protein>
    <submittedName>
        <fullName evidence="2">Uncharacterized protein</fullName>
    </submittedName>
</protein>
<gene>
    <name evidence="2" type="ORF">V5799_028428</name>
</gene>
<sequence length="385" mass="42986">MARSERGVATASVGRDESVSGPPPGYRFLLPTLPSDEEDFRQLLQDAGVFKDISGIGAYQMSHLWLVRFRTQEAKDAVLAAGGLSVKGGYCAIIDPCRKEIMVKIHWVPFHIPSETLRKALSEFGEVMEIWHEEWNVRGFESAESTTRVARMVLKEGVTAEEQPHLFKFYGGSILMVVPGRAPVRLRCRRRRHNRHDCQKPRCTKSRAFGHVREDSIRTYANVTGAASEDCEDKQDIMDIEEAETTAPDERCKKSVSGEQGSVTGGNMKTSSETPKEQGDVSNATETPPMSDQASAMNAETEPVQDDRTSQDDTSGLAKRAKTMLLPPSQPSTEVRLQRLERQWLRDTEPRGSTCLSLGLRPRLLYAAQGARINRPFLWGKAHAW</sequence>
<evidence type="ECO:0000256" key="1">
    <source>
        <dbReference type="SAM" id="MobiDB-lite"/>
    </source>
</evidence>
<accession>A0AAQ4DCW5</accession>
<feature type="compositionally biased region" description="Polar residues" evidence="1">
    <location>
        <begin position="257"/>
        <end position="273"/>
    </location>
</feature>
<feature type="region of interest" description="Disordered" evidence="1">
    <location>
        <begin position="244"/>
        <end position="314"/>
    </location>
</feature>
<evidence type="ECO:0000313" key="2">
    <source>
        <dbReference type="EMBL" id="KAK8760305.1"/>
    </source>
</evidence>
<dbReference type="Proteomes" id="UP001321473">
    <property type="component" value="Unassembled WGS sequence"/>
</dbReference>
<reference evidence="2 3" key="1">
    <citation type="journal article" date="2023" name="Arcadia Sci">
        <title>De novo assembly of a long-read Amblyomma americanum tick genome.</title>
        <authorList>
            <person name="Chou S."/>
            <person name="Poskanzer K.E."/>
            <person name="Rollins M."/>
            <person name="Thuy-Boun P.S."/>
        </authorList>
    </citation>
    <scope>NUCLEOTIDE SEQUENCE [LARGE SCALE GENOMIC DNA]</scope>
    <source>
        <strain evidence="2">F_SG_1</strain>
        <tissue evidence="2">Salivary glands</tissue>
    </source>
</reference>
<dbReference type="EMBL" id="JARKHS020032278">
    <property type="protein sequence ID" value="KAK8760305.1"/>
    <property type="molecule type" value="Genomic_DNA"/>
</dbReference>
<dbReference type="AlphaFoldDB" id="A0AAQ4DCW5"/>